<reference evidence="2 3" key="1">
    <citation type="submission" date="2023-09" db="EMBL/GenBank/DDBJ databases">
        <authorList>
            <person name="Rey-Velasco X."/>
        </authorList>
    </citation>
    <scope>NUCLEOTIDE SEQUENCE [LARGE SCALE GENOMIC DNA]</scope>
    <source>
        <strain evidence="2 3">F388</strain>
    </source>
</reference>
<organism evidence="2 3">
    <name type="scientific">Croceitalea rosinachiae</name>
    <dbReference type="NCBI Taxonomy" id="3075596"/>
    <lineage>
        <taxon>Bacteria</taxon>
        <taxon>Pseudomonadati</taxon>
        <taxon>Bacteroidota</taxon>
        <taxon>Flavobacteriia</taxon>
        <taxon>Flavobacteriales</taxon>
        <taxon>Flavobacteriaceae</taxon>
        <taxon>Croceitalea</taxon>
    </lineage>
</organism>
<keyword evidence="1" id="KW-0812">Transmembrane</keyword>
<feature type="transmembrane region" description="Helical" evidence="1">
    <location>
        <begin position="58"/>
        <end position="75"/>
    </location>
</feature>
<evidence type="ECO:0008006" key="4">
    <source>
        <dbReference type="Google" id="ProtNLM"/>
    </source>
</evidence>
<evidence type="ECO:0000313" key="2">
    <source>
        <dbReference type="EMBL" id="MDT0605508.1"/>
    </source>
</evidence>
<dbReference type="Proteomes" id="UP001255246">
    <property type="component" value="Unassembled WGS sequence"/>
</dbReference>
<dbReference type="RefSeq" id="WP_311349079.1">
    <property type="nucleotide sequence ID" value="NZ_JAVRHR010000001.1"/>
</dbReference>
<dbReference type="EMBL" id="JAVRHR010000001">
    <property type="protein sequence ID" value="MDT0605508.1"/>
    <property type="molecule type" value="Genomic_DNA"/>
</dbReference>
<feature type="transmembrane region" description="Helical" evidence="1">
    <location>
        <begin position="227"/>
        <end position="246"/>
    </location>
</feature>
<feature type="transmembrane region" description="Helical" evidence="1">
    <location>
        <begin position="107"/>
        <end position="134"/>
    </location>
</feature>
<keyword evidence="3" id="KW-1185">Reference proteome</keyword>
<comment type="caution">
    <text evidence="2">The sequence shown here is derived from an EMBL/GenBank/DDBJ whole genome shotgun (WGS) entry which is preliminary data.</text>
</comment>
<keyword evidence="1" id="KW-0472">Membrane</keyword>
<protein>
    <recommendedName>
        <fullName evidence="4">ABC transporter permease</fullName>
    </recommendedName>
</protein>
<gene>
    <name evidence="2" type="ORF">RM706_00615</name>
</gene>
<evidence type="ECO:0000313" key="3">
    <source>
        <dbReference type="Proteomes" id="UP001255246"/>
    </source>
</evidence>
<accession>A0ABU3A6J0</accession>
<name>A0ABU3A6J0_9FLAO</name>
<feature type="transmembrane region" description="Helical" evidence="1">
    <location>
        <begin position="177"/>
        <end position="197"/>
    </location>
</feature>
<feature type="transmembrane region" description="Helical" evidence="1">
    <location>
        <begin position="146"/>
        <end position="165"/>
    </location>
</feature>
<evidence type="ECO:0000256" key="1">
    <source>
        <dbReference type="SAM" id="Phobius"/>
    </source>
</evidence>
<keyword evidence="1" id="KW-1133">Transmembrane helix</keyword>
<feature type="transmembrane region" description="Helical" evidence="1">
    <location>
        <begin position="20"/>
        <end position="46"/>
    </location>
</feature>
<proteinExistence type="predicted"/>
<sequence length="251" mass="28561">MNNEYSIQRVLNHIKRDLYLLKGTLLTGMLVAIGTLFLLLLLNMIWDKELSTGEFSGIFGFIYFILGIVLTFSIFKEIHNRNTNQLYLTLPISPLERLTAIWLTTMVFYTVAFSILGFVIGEFAIVFGSLFLGADYTPLVPFSQNYWGIVKAYFFIQPLFMLGAISFKKNRVGKTILCLILVAIVFAIFNMMLYGVLNYDYAVFNNEPLGTEAMEKAKNEFSLGGKWLLMMILGPITLLVTYLKLVEKEVS</sequence>